<keyword evidence="8" id="KW-1185">Reference proteome</keyword>
<dbReference type="GO" id="GO:0006352">
    <property type="term" value="P:DNA-templated transcription initiation"/>
    <property type="evidence" value="ECO:0007669"/>
    <property type="project" value="InterPro"/>
</dbReference>
<dbReference type="Gene3D" id="1.10.1740.10">
    <property type="match status" value="1"/>
</dbReference>
<dbReference type="InterPro" id="IPR039425">
    <property type="entry name" value="RNA_pol_sigma-70-like"/>
</dbReference>
<dbReference type="GO" id="GO:0016987">
    <property type="term" value="F:sigma factor activity"/>
    <property type="evidence" value="ECO:0007669"/>
    <property type="project" value="UniProtKB-KW"/>
</dbReference>
<protein>
    <submittedName>
        <fullName evidence="7">RNA polymerase sigma factor</fullName>
    </submittedName>
</protein>
<evidence type="ECO:0000256" key="2">
    <source>
        <dbReference type="ARBA" id="ARBA00023082"/>
    </source>
</evidence>
<reference evidence="7" key="1">
    <citation type="submission" date="2021-01" db="EMBL/GenBank/DDBJ databases">
        <title>Whole genome shotgun sequence of Virgisporangium aurantiacum NBRC 16421.</title>
        <authorList>
            <person name="Komaki H."/>
            <person name="Tamura T."/>
        </authorList>
    </citation>
    <scope>NUCLEOTIDE SEQUENCE</scope>
    <source>
        <strain evidence="7">NBRC 16421</strain>
    </source>
</reference>
<comment type="caution">
    <text evidence="7">The sequence shown here is derived from an EMBL/GenBank/DDBJ whole genome shotgun (WGS) entry which is preliminary data.</text>
</comment>
<keyword evidence="3" id="KW-0238">DNA-binding</keyword>
<evidence type="ECO:0000256" key="5">
    <source>
        <dbReference type="SAM" id="MobiDB-lite"/>
    </source>
</evidence>
<dbReference type="PANTHER" id="PTHR43133">
    <property type="entry name" value="RNA POLYMERASE ECF-TYPE SIGMA FACTO"/>
    <property type="match status" value="1"/>
</dbReference>
<sequence>MNENHPVGKRPVAAADGMEHAWKAVVDRYAPVVCAVVRAYRLEPADAKIVSQMVWLRLADDFDLSHDPATLRTWLVTTTRQECVRIIHRRGQAEPPAIDAELRRVEQLQALRDGLAELAPEDRNLLMMVARDPAISDDHLGRLLHIPVDDVGPMRSRSLARLRATPSMRDLGHRPAPDDVTPRSTR</sequence>
<dbReference type="RefSeq" id="WP_203995932.1">
    <property type="nucleotide sequence ID" value="NZ_BOPG01000027.1"/>
</dbReference>
<keyword evidence="4" id="KW-0804">Transcription</keyword>
<feature type="compositionally biased region" description="Basic and acidic residues" evidence="5">
    <location>
        <begin position="170"/>
        <end position="186"/>
    </location>
</feature>
<dbReference type="Proteomes" id="UP000612585">
    <property type="component" value="Unassembled WGS sequence"/>
</dbReference>
<dbReference type="AlphaFoldDB" id="A0A8J3Z5X7"/>
<name>A0A8J3Z5X7_9ACTN</name>
<evidence type="ECO:0000313" key="7">
    <source>
        <dbReference type="EMBL" id="GIJ56943.1"/>
    </source>
</evidence>
<dbReference type="InterPro" id="IPR007627">
    <property type="entry name" value="RNA_pol_sigma70_r2"/>
</dbReference>
<feature type="region of interest" description="Disordered" evidence="5">
    <location>
        <begin position="162"/>
        <end position="186"/>
    </location>
</feature>
<organism evidence="7 8">
    <name type="scientific">Virgisporangium aurantiacum</name>
    <dbReference type="NCBI Taxonomy" id="175570"/>
    <lineage>
        <taxon>Bacteria</taxon>
        <taxon>Bacillati</taxon>
        <taxon>Actinomycetota</taxon>
        <taxon>Actinomycetes</taxon>
        <taxon>Micromonosporales</taxon>
        <taxon>Micromonosporaceae</taxon>
        <taxon>Virgisporangium</taxon>
    </lineage>
</organism>
<evidence type="ECO:0000256" key="1">
    <source>
        <dbReference type="ARBA" id="ARBA00023015"/>
    </source>
</evidence>
<evidence type="ECO:0000313" key="8">
    <source>
        <dbReference type="Proteomes" id="UP000612585"/>
    </source>
</evidence>
<keyword evidence="2" id="KW-0731">Sigma factor</keyword>
<evidence type="ECO:0000259" key="6">
    <source>
        <dbReference type="Pfam" id="PF04542"/>
    </source>
</evidence>
<dbReference type="EMBL" id="BOPG01000027">
    <property type="protein sequence ID" value="GIJ56943.1"/>
    <property type="molecule type" value="Genomic_DNA"/>
</dbReference>
<proteinExistence type="predicted"/>
<keyword evidence="1" id="KW-0805">Transcription regulation</keyword>
<accession>A0A8J3Z5X7</accession>
<dbReference type="InterPro" id="IPR013325">
    <property type="entry name" value="RNA_pol_sigma_r2"/>
</dbReference>
<evidence type="ECO:0000256" key="4">
    <source>
        <dbReference type="ARBA" id="ARBA00023163"/>
    </source>
</evidence>
<dbReference type="GO" id="GO:0003677">
    <property type="term" value="F:DNA binding"/>
    <property type="evidence" value="ECO:0007669"/>
    <property type="project" value="UniProtKB-KW"/>
</dbReference>
<evidence type="ECO:0000256" key="3">
    <source>
        <dbReference type="ARBA" id="ARBA00023125"/>
    </source>
</evidence>
<dbReference type="Pfam" id="PF04542">
    <property type="entry name" value="Sigma70_r2"/>
    <property type="match status" value="1"/>
</dbReference>
<feature type="domain" description="RNA polymerase sigma-70 region 2" evidence="6">
    <location>
        <begin position="26"/>
        <end position="90"/>
    </location>
</feature>
<gene>
    <name evidence="7" type="primary">rpoE_20</name>
    <name evidence="7" type="ORF">Vau01_044590</name>
</gene>
<dbReference type="PANTHER" id="PTHR43133:SF8">
    <property type="entry name" value="RNA POLYMERASE SIGMA FACTOR HI_1459-RELATED"/>
    <property type="match status" value="1"/>
</dbReference>
<dbReference type="SUPFAM" id="SSF88946">
    <property type="entry name" value="Sigma2 domain of RNA polymerase sigma factors"/>
    <property type="match status" value="1"/>
</dbReference>